<sequence>MTKEMNSPKNKILDQQQVLQKIKRMAYEIYEQNYQETDIYLAGIPESGYLFAQILKKELEKITPINIHLFSIIVDKKDPLSNDIQLDTNPEQLENKTVIIADDVMNTGKTFFYALKPLLSIPLKKLQTAVLVNRSHTVYPVAVNFSGYELATILTEHIEVDLSEGKECVYLF</sequence>
<dbReference type="Pfam" id="PF00156">
    <property type="entry name" value="Pribosyltran"/>
    <property type="match status" value="1"/>
</dbReference>
<dbReference type="RefSeq" id="WP_253275701.1">
    <property type="nucleotide sequence ID" value="NZ_BQKE01000001.1"/>
</dbReference>
<protein>
    <recommendedName>
        <fullName evidence="1">Phosphoribosyltransferase domain-containing protein</fullName>
    </recommendedName>
</protein>
<dbReference type="Proteomes" id="UP001310022">
    <property type="component" value="Unassembled WGS sequence"/>
</dbReference>
<comment type="caution">
    <text evidence="2">The sequence shown here is derived from an EMBL/GenBank/DDBJ whole genome shotgun (WGS) entry which is preliminary data.</text>
</comment>
<dbReference type="PANTHER" id="PTHR11608">
    <property type="entry name" value="BIFUNCTIONAL PROTEIN PYRR"/>
    <property type="match status" value="1"/>
</dbReference>
<evidence type="ECO:0000259" key="1">
    <source>
        <dbReference type="Pfam" id="PF00156"/>
    </source>
</evidence>
<dbReference type="EMBL" id="BQKE01000001">
    <property type="protein sequence ID" value="GJM59463.1"/>
    <property type="molecule type" value="Genomic_DNA"/>
</dbReference>
<evidence type="ECO:0000313" key="3">
    <source>
        <dbReference type="Proteomes" id="UP001310022"/>
    </source>
</evidence>
<dbReference type="CDD" id="cd06223">
    <property type="entry name" value="PRTases_typeI"/>
    <property type="match status" value="1"/>
</dbReference>
<accession>A0AAN4VV23</accession>
<dbReference type="InterPro" id="IPR000836">
    <property type="entry name" value="PRTase_dom"/>
</dbReference>
<name>A0AAN4VV23_9BACT</name>
<proteinExistence type="predicted"/>
<dbReference type="PANTHER" id="PTHR11608:SF0">
    <property type="entry name" value="BIFUNCTIONAL PROTEIN PYRR"/>
    <property type="match status" value="1"/>
</dbReference>
<evidence type="ECO:0000313" key="2">
    <source>
        <dbReference type="EMBL" id="GJM59463.1"/>
    </source>
</evidence>
<dbReference type="Gene3D" id="3.40.50.2020">
    <property type="match status" value="1"/>
</dbReference>
<dbReference type="SUPFAM" id="SSF53271">
    <property type="entry name" value="PRTase-like"/>
    <property type="match status" value="1"/>
</dbReference>
<dbReference type="InterPro" id="IPR050137">
    <property type="entry name" value="PyrR_bifunctional"/>
</dbReference>
<gene>
    <name evidence="2" type="ORF">PEDI_00150</name>
</gene>
<dbReference type="InterPro" id="IPR029057">
    <property type="entry name" value="PRTase-like"/>
</dbReference>
<dbReference type="AlphaFoldDB" id="A0AAN4VV23"/>
<organism evidence="2 3">
    <name type="scientific">Persicobacter diffluens</name>
    <dbReference type="NCBI Taxonomy" id="981"/>
    <lineage>
        <taxon>Bacteria</taxon>
        <taxon>Pseudomonadati</taxon>
        <taxon>Bacteroidota</taxon>
        <taxon>Cytophagia</taxon>
        <taxon>Cytophagales</taxon>
        <taxon>Persicobacteraceae</taxon>
        <taxon>Persicobacter</taxon>
    </lineage>
</organism>
<reference evidence="2 3" key="1">
    <citation type="submission" date="2021-12" db="EMBL/GenBank/DDBJ databases">
        <title>Genome sequencing of bacteria with rrn-lacking chromosome and rrn-plasmid.</title>
        <authorList>
            <person name="Anda M."/>
            <person name="Iwasaki W."/>
        </authorList>
    </citation>
    <scope>NUCLEOTIDE SEQUENCE [LARGE SCALE GENOMIC DNA]</scope>
    <source>
        <strain evidence="2 3">NBRC 15940</strain>
    </source>
</reference>
<feature type="domain" description="Phosphoribosyltransferase" evidence="1">
    <location>
        <begin position="11"/>
        <end position="141"/>
    </location>
</feature>
<keyword evidence="3" id="KW-1185">Reference proteome</keyword>